<dbReference type="RefSeq" id="WP_368801844.1">
    <property type="nucleotide sequence ID" value="NZ_JAZHFV010000001.1"/>
</dbReference>
<protein>
    <submittedName>
        <fullName evidence="2">Carboxymuconolactone decarboxylase family protein</fullName>
    </submittedName>
</protein>
<dbReference type="PANTHER" id="PTHR33570:SF10">
    <property type="entry name" value="GAMMA-CARBOXYMUCONOLACTONE DECARBOXYLASE"/>
    <property type="match status" value="1"/>
</dbReference>
<dbReference type="InterPro" id="IPR003779">
    <property type="entry name" value="CMD-like"/>
</dbReference>
<keyword evidence="3" id="KW-1185">Reference proteome</keyword>
<evidence type="ECO:0000313" key="3">
    <source>
        <dbReference type="Proteomes" id="UP001559025"/>
    </source>
</evidence>
<gene>
    <name evidence="2" type="ORF">V1479_04555</name>
</gene>
<dbReference type="EMBL" id="JAZHFV010000001">
    <property type="protein sequence ID" value="MEX4006562.1"/>
    <property type="molecule type" value="Genomic_DNA"/>
</dbReference>
<dbReference type="InterPro" id="IPR029032">
    <property type="entry name" value="AhpD-like"/>
</dbReference>
<reference evidence="2 3" key="1">
    <citation type="submission" date="2024-01" db="EMBL/GenBank/DDBJ databases">
        <title>New evidence supports the origin of RcGTA from prophage.</title>
        <authorList>
            <person name="Xu Y."/>
            <person name="Liu B."/>
            <person name="Chen F."/>
        </authorList>
    </citation>
    <scope>NUCLEOTIDE SEQUENCE [LARGE SCALE GENOMIC DNA]</scope>
    <source>
        <strain evidence="2 3">CBW1107-2</strain>
    </source>
</reference>
<organism evidence="2 3">
    <name type="scientific">Neoaquamicrobium sediminum</name>
    <dbReference type="NCBI Taxonomy" id="1849104"/>
    <lineage>
        <taxon>Bacteria</taxon>
        <taxon>Pseudomonadati</taxon>
        <taxon>Pseudomonadota</taxon>
        <taxon>Alphaproteobacteria</taxon>
        <taxon>Hyphomicrobiales</taxon>
        <taxon>Phyllobacteriaceae</taxon>
        <taxon>Neoaquamicrobium</taxon>
    </lineage>
</organism>
<feature type="domain" description="Carboxymuconolactone decarboxylase-like" evidence="1">
    <location>
        <begin position="39"/>
        <end position="123"/>
    </location>
</feature>
<evidence type="ECO:0000259" key="1">
    <source>
        <dbReference type="Pfam" id="PF02627"/>
    </source>
</evidence>
<accession>A0ABV3WPI2</accession>
<sequence>MNTEQTIERPALDKGRDIARKLNPELEAILAGRYDKALPGFAETLIESAYGRLYARDGLDLKTRQLATVAALTVLGGQTAPQLKVNIEHTLAAGANRQEVLEIILQMAAYGGWPAAINGINAALALFAELDGSDTASAWDSQ</sequence>
<dbReference type="Proteomes" id="UP001559025">
    <property type="component" value="Unassembled WGS sequence"/>
</dbReference>
<dbReference type="Gene3D" id="1.20.1290.10">
    <property type="entry name" value="AhpD-like"/>
    <property type="match status" value="1"/>
</dbReference>
<proteinExistence type="predicted"/>
<dbReference type="PANTHER" id="PTHR33570">
    <property type="entry name" value="4-CARBOXYMUCONOLACTONE DECARBOXYLASE FAMILY PROTEIN"/>
    <property type="match status" value="1"/>
</dbReference>
<comment type="caution">
    <text evidence="2">The sequence shown here is derived from an EMBL/GenBank/DDBJ whole genome shotgun (WGS) entry which is preliminary data.</text>
</comment>
<dbReference type="InterPro" id="IPR052512">
    <property type="entry name" value="4CMD/NDH-1_regulator"/>
</dbReference>
<name>A0ABV3WPI2_9HYPH</name>
<dbReference type="SUPFAM" id="SSF69118">
    <property type="entry name" value="AhpD-like"/>
    <property type="match status" value="1"/>
</dbReference>
<evidence type="ECO:0000313" key="2">
    <source>
        <dbReference type="EMBL" id="MEX4006562.1"/>
    </source>
</evidence>
<dbReference type="Pfam" id="PF02627">
    <property type="entry name" value="CMD"/>
    <property type="match status" value="1"/>
</dbReference>